<sequence>MILNRVLEFINDPFFLFVTTGWILEGAFFVFIFYTLLWVVKKAKYAIKLQTAGTTMQLMSLYWIFFVPYSYELNAICILLFFIGSLIMAIALTEELITESIRARFPQSEKAAG</sequence>
<protein>
    <submittedName>
        <fullName evidence="2">Uncharacterized protein</fullName>
    </submittedName>
</protein>
<evidence type="ECO:0000313" key="3">
    <source>
        <dbReference type="Proteomes" id="UP000188613"/>
    </source>
</evidence>
<dbReference type="EMBL" id="MSFI01000011">
    <property type="protein sequence ID" value="OMP67227.1"/>
    <property type="molecule type" value="Genomic_DNA"/>
</dbReference>
<feature type="transmembrane region" description="Helical" evidence="1">
    <location>
        <begin position="14"/>
        <end position="37"/>
    </location>
</feature>
<reference evidence="2 3" key="1">
    <citation type="submission" date="2016-12" db="EMBL/GenBank/DDBJ databases">
        <title>Domibacillus sp. SAB 38T whole genome sequencing.</title>
        <authorList>
            <person name="Verma A."/>
            <person name="Ojha A.K."/>
            <person name="Krishnamurthi S."/>
        </authorList>
    </citation>
    <scope>NUCLEOTIDE SEQUENCE [LARGE SCALE GENOMIC DNA]</scope>
    <source>
        <strain evidence="2 3">SAB 38</strain>
    </source>
</reference>
<keyword evidence="1" id="KW-0472">Membrane</keyword>
<keyword evidence="3" id="KW-1185">Reference proteome</keyword>
<evidence type="ECO:0000256" key="1">
    <source>
        <dbReference type="SAM" id="Phobius"/>
    </source>
</evidence>
<accession>A0A1V2A8E6</accession>
<evidence type="ECO:0000313" key="2">
    <source>
        <dbReference type="EMBL" id="OMP67227.1"/>
    </source>
</evidence>
<dbReference type="AlphaFoldDB" id="A0A1V2A8E6"/>
<name>A0A1V2A8E6_9BACI</name>
<keyword evidence="1" id="KW-0812">Transmembrane</keyword>
<dbReference type="STRING" id="1714355.BTO28_07800"/>
<comment type="caution">
    <text evidence="2">The sequence shown here is derived from an EMBL/GenBank/DDBJ whole genome shotgun (WGS) entry which is preliminary data.</text>
</comment>
<proteinExistence type="predicted"/>
<dbReference type="RefSeq" id="WP_076764986.1">
    <property type="nucleotide sequence ID" value="NZ_MSFI01000011.1"/>
</dbReference>
<dbReference type="Proteomes" id="UP000188613">
    <property type="component" value="Unassembled WGS sequence"/>
</dbReference>
<gene>
    <name evidence="2" type="ORF">BTO28_07800</name>
</gene>
<organism evidence="2 3">
    <name type="scientific">Domibacillus epiphyticus</name>
    <dbReference type="NCBI Taxonomy" id="1714355"/>
    <lineage>
        <taxon>Bacteria</taxon>
        <taxon>Bacillati</taxon>
        <taxon>Bacillota</taxon>
        <taxon>Bacilli</taxon>
        <taxon>Bacillales</taxon>
        <taxon>Bacillaceae</taxon>
        <taxon>Domibacillus</taxon>
    </lineage>
</organism>
<keyword evidence="1" id="KW-1133">Transmembrane helix</keyword>
<dbReference type="OrthoDB" id="9951246at2"/>